<dbReference type="AlphaFoldDB" id="A0A0D2AWC5"/>
<dbReference type="GO" id="GO:0007131">
    <property type="term" value="P:reciprocal meiotic recombination"/>
    <property type="evidence" value="ECO:0007669"/>
    <property type="project" value="InterPro"/>
</dbReference>
<feature type="compositionally biased region" description="Polar residues" evidence="1">
    <location>
        <begin position="430"/>
        <end position="439"/>
    </location>
</feature>
<dbReference type="InterPro" id="IPR004354">
    <property type="entry name" value="Meiotic_Rec114"/>
</dbReference>
<dbReference type="Pfam" id="PF03525">
    <property type="entry name" value="Meiotic_rec114"/>
    <property type="match status" value="1"/>
</dbReference>
<evidence type="ECO:0000313" key="2">
    <source>
        <dbReference type="EMBL" id="KIW29557.1"/>
    </source>
</evidence>
<dbReference type="EMBL" id="KN847042">
    <property type="protein sequence ID" value="KIW29557.1"/>
    <property type="molecule type" value="Genomic_DNA"/>
</dbReference>
<reference evidence="2 3" key="1">
    <citation type="submission" date="2015-01" db="EMBL/GenBank/DDBJ databases">
        <title>The Genome Sequence of Cladophialophora immunda CBS83496.</title>
        <authorList>
            <consortium name="The Broad Institute Genomics Platform"/>
            <person name="Cuomo C."/>
            <person name="de Hoog S."/>
            <person name="Gorbushina A."/>
            <person name="Stielow B."/>
            <person name="Teixiera M."/>
            <person name="Abouelleil A."/>
            <person name="Chapman S.B."/>
            <person name="Priest M."/>
            <person name="Young S.K."/>
            <person name="Wortman J."/>
            <person name="Nusbaum C."/>
            <person name="Birren B."/>
        </authorList>
    </citation>
    <scope>NUCLEOTIDE SEQUENCE [LARGE SCALE GENOMIC DNA]</scope>
    <source>
        <strain evidence="2 3">CBS 83496</strain>
    </source>
</reference>
<feature type="region of interest" description="Disordered" evidence="1">
    <location>
        <begin position="362"/>
        <end position="415"/>
    </location>
</feature>
<proteinExistence type="predicted"/>
<dbReference type="RefSeq" id="XP_016249773.1">
    <property type="nucleotide sequence ID" value="XM_016392254.1"/>
</dbReference>
<feature type="compositionally biased region" description="Low complexity" evidence="1">
    <location>
        <begin position="653"/>
        <end position="662"/>
    </location>
</feature>
<feature type="region of interest" description="Disordered" evidence="1">
    <location>
        <begin position="653"/>
        <end position="672"/>
    </location>
</feature>
<evidence type="ECO:0000313" key="3">
    <source>
        <dbReference type="Proteomes" id="UP000054466"/>
    </source>
</evidence>
<feature type="compositionally biased region" description="Polar residues" evidence="1">
    <location>
        <begin position="536"/>
        <end position="546"/>
    </location>
</feature>
<dbReference type="STRING" id="569365.A0A0D2AWC5"/>
<dbReference type="Proteomes" id="UP000054466">
    <property type="component" value="Unassembled WGS sequence"/>
</dbReference>
<feature type="region of interest" description="Disordered" evidence="1">
    <location>
        <begin position="427"/>
        <end position="448"/>
    </location>
</feature>
<evidence type="ECO:0000256" key="1">
    <source>
        <dbReference type="SAM" id="MobiDB-lite"/>
    </source>
</evidence>
<feature type="region of interest" description="Disordered" evidence="1">
    <location>
        <begin position="530"/>
        <end position="569"/>
    </location>
</feature>
<keyword evidence="3" id="KW-1185">Reference proteome</keyword>
<sequence length="672" mass="72426">MLSYATMPSQGSQPLSQSSPLCFPLLKFSYATVSNESIAPIPWIHLSSKGVLFAIFETSSVQLRDGRTEECQTFKVLQDPEVMEELDLNELAVDAHLALFDARYAPTANVPHVAIIVKVPMIAIKYPMPNGQIRRFQIRFSENEDYYEAMKMLSRANVPTVEAGTFPAHKPQVAPRPAALNPVTPSDSVSQIGLSIPGSRENTTNNDMSALCVSRPMAPPQRFVAPAQPAQYSLSARPPPDGDLRPVQTPDLGRAYPKSNLALSTATTLVPETQHLRRPLALQNQSEDERGGDIRSRQSAIASQYPEFQALLGNTDLGLHGAQLASQITRSQVNHHTCSPFTGGSDGPVGRIGRIDEQLTSVQEDSSLTTTTTAKGKGKRNAANKPAKAPAVKKPRTAASRKKTTTKKAQEDKRVPTLDELLQQPGYSLLPNTTTTESRSIPCLENNPTELDQRKSVEIAETEYDADLHPAQGSSSLGGTTTGCLTRPVSRALSSIPMQYIEGSDESVPKAALAPCTPADQIIINPATPASPAAQAHTTALPQPTSIPHHREPGATPHTQEPQSSTLPVPDSALLDLAQQCLSADPAFDLSSAQSRLEAWIKLPEPTQATALRTYFCDLIMTEGFSQLCKSVELFWEGAILEGRMMTMTAAAGPGAVTPDPGSTHETDEEEI</sequence>
<name>A0A0D2AWC5_9EURO</name>
<dbReference type="OrthoDB" id="5360255at2759"/>
<organism evidence="2 3">
    <name type="scientific">Cladophialophora immunda</name>
    <dbReference type="NCBI Taxonomy" id="569365"/>
    <lineage>
        <taxon>Eukaryota</taxon>
        <taxon>Fungi</taxon>
        <taxon>Dikarya</taxon>
        <taxon>Ascomycota</taxon>
        <taxon>Pezizomycotina</taxon>
        <taxon>Eurotiomycetes</taxon>
        <taxon>Chaetothyriomycetidae</taxon>
        <taxon>Chaetothyriales</taxon>
        <taxon>Herpotrichiellaceae</taxon>
        <taxon>Cladophialophora</taxon>
    </lineage>
</organism>
<gene>
    <name evidence="2" type="ORF">PV07_05367</name>
</gene>
<accession>A0A0D2AWC5</accession>
<feature type="compositionally biased region" description="Basic residues" evidence="1">
    <location>
        <begin position="391"/>
        <end position="406"/>
    </location>
</feature>
<protein>
    <submittedName>
        <fullName evidence="2">Uncharacterized protein</fullName>
    </submittedName>
</protein>
<dbReference type="VEuPathDB" id="FungiDB:PV07_05367"/>
<dbReference type="HOGENOM" id="CLU_028413_0_0_1"/>
<feature type="compositionally biased region" description="Polar residues" evidence="1">
    <location>
        <begin position="557"/>
        <end position="567"/>
    </location>
</feature>
<dbReference type="GeneID" id="27344561"/>
<feature type="region of interest" description="Disordered" evidence="1">
    <location>
        <begin position="168"/>
        <end position="190"/>
    </location>
</feature>